<keyword evidence="1" id="KW-1133">Transmembrane helix</keyword>
<evidence type="ECO:0000313" key="2">
    <source>
        <dbReference type="EMBL" id="KAK7411031.1"/>
    </source>
</evidence>
<dbReference type="AlphaFoldDB" id="A0AAN9XV21"/>
<protein>
    <submittedName>
        <fullName evidence="2">Uncharacterized protein</fullName>
    </submittedName>
</protein>
<name>A0AAN9XV21_PSOTE</name>
<dbReference type="EMBL" id="JAYMYS010000001">
    <property type="protein sequence ID" value="KAK7411031.1"/>
    <property type="molecule type" value="Genomic_DNA"/>
</dbReference>
<gene>
    <name evidence="2" type="ORF">VNO78_02371</name>
</gene>
<reference evidence="2 3" key="1">
    <citation type="submission" date="2024-01" db="EMBL/GenBank/DDBJ databases">
        <title>The genomes of 5 underutilized Papilionoideae crops provide insights into root nodulation and disease resistanc.</title>
        <authorList>
            <person name="Jiang F."/>
        </authorList>
    </citation>
    <scope>NUCLEOTIDE SEQUENCE [LARGE SCALE GENOMIC DNA]</scope>
    <source>
        <strain evidence="2">DUOXIRENSHENG_FW03</strain>
        <tissue evidence="2">Leaves</tissue>
    </source>
</reference>
<organism evidence="2 3">
    <name type="scientific">Psophocarpus tetragonolobus</name>
    <name type="common">Winged bean</name>
    <name type="synonym">Dolichos tetragonolobus</name>
    <dbReference type="NCBI Taxonomy" id="3891"/>
    <lineage>
        <taxon>Eukaryota</taxon>
        <taxon>Viridiplantae</taxon>
        <taxon>Streptophyta</taxon>
        <taxon>Embryophyta</taxon>
        <taxon>Tracheophyta</taxon>
        <taxon>Spermatophyta</taxon>
        <taxon>Magnoliopsida</taxon>
        <taxon>eudicotyledons</taxon>
        <taxon>Gunneridae</taxon>
        <taxon>Pentapetalae</taxon>
        <taxon>rosids</taxon>
        <taxon>fabids</taxon>
        <taxon>Fabales</taxon>
        <taxon>Fabaceae</taxon>
        <taxon>Papilionoideae</taxon>
        <taxon>50 kb inversion clade</taxon>
        <taxon>NPAAA clade</taxon>
        <taxon>indigoferoid/millettioid clade</taxon>
        <taxon>Phaseoleae</taxon>
        <taxon>Psophocarpus</taxon>
    </lineage>
</organism>
<keyword evidence="3" id="KW-1185">Reference proteome</keyword>
<evidence type="ECO:0000313" key="3">
    <source>
        <dbReference type="Proteomes" id="UP001386955"/>
    </source>
</evidence>
<proteinExistence type="predicted"/>
<comment type="caution">
    <text evidence="2">The sequence shown here is derived from an EMBL/GenBank/DDBJ whole genome shotgun (WGS) entry which is preliminary data.</text>
</comment>
<feature type="transmembrane region" description="Helical" evidence="1">
    <location>
        <begin position="42"/>
        <end position="61"/>
    </location>
</feature>
<keyword evidence="1" id="KW-0812">Transmembrane</keyword>
<keyword evidence="1" id="KW-0472">Membrane</keyword>
<sequence length="69" mass="8051">MKNLLNLYGGFNSFNIHYKSLFDPFLCRLCFNSIKHAMNRCVLLQCFPLIPSLISMVALFFHRPTIKLV</sequence>
<accession>A0AAN9XV21</accession>
<dbReference type="Proteomes" id="UP001386955">
    <property type="component" value="Unassembled WGS sequence"/>
</dbReference>
<evidence type="ECO:0000256" key="1">
    <source>
        <dbReference type="SAM" id="Phobius"/>
    </source>
</evidence>